<evidence type="ECO:0000313" key="1">
    <source>
        <dbReference type="EMBL" id="QDS91427.1"/>
    </source>
</evidence>
<dbReference type="EMBL" id="CP036262">
    <property type="protein sequence ID" value="QDS91427.1"/>
    <property type="molecule type" value="Genomic_DNA"/>
</dbReference>
<dbReference type="AlphaFoldDB" id="A0A517M9G5"/>
<keyword evidence="2" id="KW-1185">Reference proteome</keyword>
<reference evidence="1 2" key="1">
    <citation type="submission" date="2019-02" db="EMBL/GenBank/DDBJ databases">
        <title>Deep-cultivation of Planctomycetes and their phenomic and genomic characterization uncovers novel biology.</title>
        <authorList>
            <person name="Wiegand S."/>
            <person name="Jogler M."/>
            <person name="Boedeker C."/>
            <person name="Pinto D."/>
            <person name="Vollmers J."/>
            <person name="Rivas-Marin E."/>
            <person name="Kohn T."/>
            <person name="Peeters S.H."/>
            <person name="Heuer A."/>
            <person name="Rast P."/>
            <person name="Oberbeckmann S."/>
            <person name="Bunk B."/>
            <person name="Jeske O."/>
            <person name="Meyerdierks A."/>
            <person name="Storesund J.E."/>
            <person name="Kallscheuer N."/>
            <person name="Luecker S."/>
            <person name="Lage O.M."/>
            <person name="Pohl T."/>
            <person name="Merkel B.J."/>
            <person name="Hornburger P."/>
            <person name="Mueller R.-W."/>
            <person name="Bruemmer F."/>
            <person name="Labrenz M."/>
            <person name="Spormann A.M."/>
            <person name="Op den Camp H."/>
            <person name="Overmann J."/>
            <person name="Amann R."/>
            <person name="Jetten M.S.M."/>
            <person name="Mascher T."/>
            <person name="Medema M.H."/>
            <person name="Devos D.P."/>
            <person name="Kaster A.-K."/>
            <person name="Ovreas L."/>
            <person name="Rohde M."/>
            <person name="Galperin M.Y."/>
            <person name="Jogler C."/>
        </authorList>
    </citation>
    <scope>NUCLEOTIDE SEQUENCE [LARGE SCALE GENOMIC DNA]</scope>
    <source>
        <strain evidence="1 2">FF011L</strain>
    </source>
</reference>
<accession>A0A517M9G5</accession>
<proteinExistence type="predicted"/>
<dbReference type="KEGG" id="rml:FF011L_01570"/>
<dbReference type="RefSeq" id="WP_145349495.1">
    <property type="nucleotide sequence ID" value="NZ_CP036262.1"/>
</dbReference>
<organism evidence="1 2">
    <name type="scientific">Roseimaritima multifibrata</name>
    <dbReference type="NCBI Taxonomy" id="1930274"/>
    <lineage>
        <taxon>Bacteria</taxon>
        <taxon>Pseudomonadati</taxon>
        <taxon>Planctomycetota</taxon>
        <taxon>Planctomycetia</taxon>
        <taxon>Pirellulales</taxon>
        <taxon>Pirellulaceae</taxon>
        <taxon>Roseimaritima</taxon>
    </lineage>
</organism>
<gene>
    <name evidence="1" type="ORF">FF011L_01570</name>
</gene>
<evidence type="ECO:0000313" key="2">
    <source>
        <dbReference type="Proteomes" id="UP000320672"/>
    </source>
</evidence>
<sequence length="106" mass="11774">MSSDVLREKDLEKPEIKALIQDAEKMWFDLCEAFDALSPSGCAVKGAGISVHYRGYRCRKTNTKILISTHRMPLQGDLHLSATAGPVVDYLKGKGLYCFYDAGDMD</sequence>
<dbReference type="Proteomes" id="UP000320672">
    <property type="component" value="Chromosome"/>
</dbReference>
<name>A0A517M9G5_9BACT</name>
<protein>
    <submittedName>
        <fullName evidence="1">Uncharacterized protein</fullName>
    </submittedName>
</protein>